<dbReference type="PROSITE" id="PS50835">
    <property type="entry name" value="IG_LIKE"/>
    <property type="match status" value="1"/>
</dbReference>
<dbReference type="InParanoid" id="D2HJQ4"/>
<evidence type="ECO:0000259" key="3">
    <source>
        <dbReference type="PROSITE" id="PS50835"/>
    </source>
</evidence>
<reference evidence="4" key="1">
    <citation type="journal article" date="2010" name="Nature">
        <title>The sequence and de novo assembly of the giant panda genome.</title>
        <authorList>
            <person name="Li R."/>
            <person name="Fan W."/>
            <person name="Tian G."/>
            <person name="Zhu H."/>
            <person name="He L."/>
            <person name="Cai J."/>
            <person name="Huang Q."/>
            <person name="Cai Q."/>
            <person name="Li B."/>
            <person name="Bai Y."/>
            <person name="Zhang Z."/>
            <person name="Zhang Y."/>
            <person name="Wang W."/>
            <person name="Li J."/>
            <person name="Wei F."/>
            <person name="Li H."/>
            <person name="Jian M."/>
            <person name="Li J."/>
            <person name="Zhang Z."/>
            <person name="Nielsen R."/>
            <person name="Li D."/>
            <person name="Gu W."/>
            <person name="Yang Z."/>
            <person name="Xuan Z."/>
            <person name="Ryder O.A."/>
            <person name="Leung F.C."/>
            <person name="Zhou Y."/>
            <person name="Cao J."/>
            <person name="Sun X."/>
            <person name="Fu Y."/>
            <person name="Fang X."/>
            <person name="Guo X."/>
            <person name="Wang B."/>
            <person name="Hou R."/>
            <person name="Shen F."/>
            <person name="Mu B."/>
            <person name="Ni P."/>
            <person name="Lin R."/>
            <person name="Qian W."/>
            <person name="Wang G."/>
            <person name="Yu C."/>
            <person name="Nie W."/>
            <person name="Wang J."/>
            <person name="Wu Z."/>
            <person name="Liang H."/>
            <person name="Min J."/>
            <person name="Wu Q."/>
            <person name="Cheng S."/>
            <person name="Ruan J."/>
            <person name="Wang M."/>
            <person name="Shi Z."/>
            <person name="Wen M."/>
            <person name="Liu B."/>
            <person name="Ren X."/>
            <person name="Zheng H."/>
            <person name="Dong D."/>
            <person name="Cook K."/>
            <person name="Shan G."/>
            <person name="Zhang H."/>
            <person name="Kosiol C."/>
            <person name="Xie X."/>
            <person name="Lu Z."/>
            <person name="Zheng H."/>
            <person name="Li Y."/>
            <person name="Steiner C.C."/>
            <person name="Lam T.T."/>
            <person name="Lin S."/>
            <person name="Zhang Q."/>
            <person name="Li G."/>
            <person name="Tian J."/>
            <person name="Gong T."/>
            <person name="Liu H."/>
            <person name="Zhang D."/>
            <person name="Fang L."/>
            <person name="Ye C."/>
            <person name="Zhang J."/>
            <person name="Hu W."/>
            <person name="Xu A."/>
            <person name="Ren Y."/>
            <person name="Zhang G."/>
            <person name="Bruford M.W."/>
            <person name="Li Q."/>
            <person name="Ma L."/>
            <person name="Guo Y."/>
            <person name="An N."/>
            <person name="Hu Y."/>
            <person name="Zheng Y."/>
            <person name="Shi Y."/>
            <person name="Li Z."/>
            <person name="Liu Q."/>
            <person name="Chen Y."/>
            <person name="Zhao J."/>
            <person name="Qu N."/>
            <person name="Zhao S."/>
            <person name="Tian F."/>
            <person name="Wang X."/>
            <person name="Wang H."/>
            <person name="Xu L."/>
            <person name="Liu X."/>
            <person name="Vinar T."/>
            <person name="Wang Y."/>
            <person name="Lam T.W."/>
            <person name="Yiu S.M."/>
            <person name="Liu S."/>
            <person name="Zhang H."/>
            <person name="Li D."/>
            <person name="Huang Y."/>
            <person name="Wang X."/>
            <person name="Yang G."/>
            <person name="Jiang Z."/>
            <person name="Wang J."/>
            <person name="Qin N."/>
            <person name="Li L."/>
            <person name="Li J."/>
            <person name="Bolund L."/>
            <person name="Kristiansen K."/>
            <person name="Wong G.K."/>
            <person name="Olson M."/>
            <person name="Zhang X."/>
            <person name="Li S."/>
            <person name="Yang H."/>
            <person name="Wang J."/>
            <person name="Wang J."/>
        </authorList>
    </citation>
    <scope>NUCLEOTIDE SEQUENCE [LARGE SCALE GENOMIC DNA]</scope>
</reference>
<evidence type="ECO:0000256" key="1">
    <source>
        <dbReference type="ARBA" id="ARBA00023319"/>
    </source>
</evidence>
<dbReference type="CDD" id="cd00063">
    <property type="entry name" value="FN3"/>
    <property type="match status" value="1"/>
</dbReference>
<dbReference type="EMBL" id="GL192922">
    <property type="protein sequence ID" value="EFB25811.1"/>
    <property type="molecule type" value="Genomic_DNA"/>
</dbReference>
<dbReference type="InterPro" id="IPR007110">
    <property type="entry name" value="Ig-like_dom"/>
</dbReference>
<dbReference type="AlphaFoldDB" id="D2HJQ4"/>
<dbReference type="InterPro" id="IPR013783">
    <property type="entry name" value="Ig-like_fold"/>
</dbReference>
<name>D2HJQ4_AILME</name>
<dbReference type="Gene3D" id="2.60.40.10">
    <property type="entry name" value="Immunoglobulins"/>
    <property type="match status" value="1"/>
</dbReference>
<dbReference type="InterPro" id="IPR036116">
    <property type="entry name" value="FN3_sf"/>
</dbReference>
<dbReference type="SUPFAM" id="SSF48726">
    <property type="entry name" value="Immunoglobulin"/>
    <property type="match status" value="1"/>
</dbReference>
<feature type="domain" description="Ig-like" evidence="3">
    <location>
        <begin position="135"/>
        <end position="169"/>
    </location>
</feature>
<feature type="region of interest" description="Disordered" evidence="2">
    <location>
        <begin position="208"/>
        <end position="237"/>
    </location>
</feature>
<feature type="region of interest" description="Disordered" evidence="2">
    <location>
        <begin position="477"/>
        <end position="499"/>
    </location>
</feature>
<accession>D2HJQ4</accession>
<dbReference type="SUPFAM" id="SSF49265">
    <property type="entry name" value="Fibronectin type III"/>
    <property type="match status" value="1"/>
</dbReference>
<proteinExistence type="predicted"/>
<evidence type="ECO:0000313" key="4">
    <source>
        <dbReference type="EMBL" id="EFB25811.1"/>
    </source>
</evidence>
<dbReference type="InterPro" id="IPR036179">
    <property type="entry name" value="Ig-like_dom_sf"/>
</dbReference>
<sequence>MGLEVFPLLLEAWGRTAGSELVAVQERLLGLPCQVEVGSPGLLWEPEILSGPQNLMPTVHWMVIALGHPWSLASWSSLALSPGLTPIGGESVQVLGTGHFMIPEVSVQHCVCVCAANRRGSRVQRTAWGVPLVCPVATVLVQVSSSGAMFTCVAQGVPEPRLVWLKNGKVLSPRDNIRLAHDNTCPRHVRPPNPTPYLPLKSPQIPASVPPPELCSTSSTAGGLAGRSPPAAESFPSTRTLVGLSDEIKAIYQRATENRVGSDQASGLLAVTGDPEPPLAPRGLPVMALSTSAIPGSWEPPASNRDITGYVLNLWPMGDRVWALVPLVIVARFCSPFPVFSGPARHQKELRVPSAGVFVLGKRALSRQAALLLRASPELRVSNPEPTAHSLHARARARHPARGPASGIQWLRGQARSSLSPCPHLQTGLQRAPRHCLWLPASNRPPWGPLGTAGARLQGEKTELILQASATFPGQEGAWSVGASAGEPPARAHRSSEGDKNRAHLSCYAVTRRMGKFRTLQLTKALPKLSCSSTRFGRLESKPLSTNDYLESRWYGGRQEEPGGSSF</sequence>
<dbReference type="InterPro" id="IPR003961">
    <property type="entry name" value="FN3_dom"/>
</dbReference>
<evidence type="ECO:0000256" key="2">
    <source>
        <dbReference type="SAM" id="MobiDB-lite"/>
    </source>
</evidence>
<gene>
    <name evidence="4" type="ORF">PANDA_011551</name>
</gene>
<protein>
    <recommendedName>
        <fullName evidence="3">Ig-like domain-containing protein</fullName>
    </recommendedName>
</protein>
<keyword evidence="1" id="KW-0393">Immunoglobulin domain</keyword>
<organism evidence="4">
    <name type="scientific">Ailuropoda melanoleuca</name>
    <name type="common">Giant panda</name>
    <dbReference type="NCBI Taxonomy" id="9646"/>
    <lineage>
        <taxon>Eukaryota</taxon>
        <taxon>Metazoa</taxon>
        <taxon>Chordata</taxon>
        <taxon>Craniata</taxon>
        <taxon>Vertebrata</taxon>
        <taxon>Euteleostomi</taxon>
        <taxon>Mammalia</taxon>
        <taxon>Eutheria</taxon>
        <taxon>Laurasiatheria</taxon>
        <taxon>Carnivora</taxon>
        <taxon>Caniformia</taxon>
        <taxon>Ursidae</taxon>
        <taxon>Ailuropoda</taxon>
    </lineage>
</organism>